<dbReference type="AlphaFoldDB" id="A0A821WVL8"/>
<evidence type="ECO:0000313" key="2">
    <source>
        <dbReference type="Proteomes" id="UP000663880"/>
    </source>
</evidence>
<organism evidence="1 2">
    <name type="scientific">Pieris macdunnoughi</name>
    <dbReference type="NCBI Taxonomy" id="345717"/>
    <lineage>
        <taxon>Eukaryota</taxon>
        <taxon>Metazoa</taxon>
        <taxon>Ecdysozoa</taxon>
        <taxon>Arthropoda</taxon>
        <taxon>Hexapoda</taxon>
        <taxon>Insecta</taxon>
        <taxon>Pterygota</taxon>
        <taxon>Neoptera</taxon>
        <taxon>Endopterygota</taxon>
        <taxon>Lepidoptera</taxon>
        <taxon>Glossata</taxon>
        <taxon>Ditrysia</taxon>
        <taxon>Papilionoidea</taxon>
        <taxon>Pieridae</taxon>
        <taxon>Pierinae</taxon>
        <taxon>Pieris</taxon>
    </lineage>
</organism>
<accession>A0A821WVL8</accession>
<dbReference type="EMBL" id="CAJOBZ010000062">
    <property type="protein sequence ID" value="CAF4929500.1"/>
    <property type="molecule type" value="Genomic_DNA"/>
</dbReference>
<proteinExistence type="predicted"/>
<comment type="caution">
    <text evidence="1">The sequence shown here is derived from an EMBL/GenBank/DDBJ whole genome shotgun (WGS) entry which is preliminary data.</text>
</comment>
<reference evidence="1" key="1">
    <citation type="submission" date="2021-02" db="EMBL/GenBank/DDBJ databases">
        <authorList>
            <person name="Steward A R."/>
        </authorList>
    </citation>
    <scope>NUCLEOTIDE SEQUENCE</scope>
</reference>
<keyword evidence="2" id="KW-1185">Reference proteome</keyword>
<gene>
    <name evidence="1" type="ORF">PMACD_LOCUS13731</name>
</gene>
<dbReference type="Proteomes" id="UP000663880">
    <property type="component" value="Unassembled WGS sequence"/>
</dbReference>
<protein>
    <submittedName>
        <fullName evidence="1">Uncharacterized protein</fullName>
    </submittedName>
</protein>
<name>A0A821WVL8_9NEOP</name>
<sequence length="97" mass="10347">MVARSGKSVYSWPTTGCNYKNTNSQPLTEGCPATCIARVLSWIGFNVPGGEEEASLTISAGFQAALQSPEQISISAYNTKSGTLCITSWRLHFIATA</sequence>
<evidence type="ECO:0000313" key="1">
    <source>
        <dbReference type="EMBL" id="CAF4929500.1"/>
    </source>
</evidence>